<dbReference type="GO" id="GO:0016787">
    <property type="term" value="F:hydrolase activity"/>
    <property type="evidence" value="ECO:0007669"/>
    <property type="project" value="UniProtKB-KW"/>
</dbReference>
<dbReference type="InterPro" id="IPR002018">
    <property type="entry name" value="CarbesteraseB"/>
</dbReference>
<dbReference type="GeneID" id="79387512"/>
<evidence type="ECO:0000256" key="1">
    <source>
        <dbReference type="ARBA" id="ARBA00005964"/>
    </source>
</evidence>
<feature type="chain" id="PRO_5033973789" description="Carboxylic ester hydrolase" evidence="3">
    <location>
        <begin position="34"/>
        <end position="539"/>
    </location>
</feature>
<keyword evidence="2 3" id="KW-0378">Hydrolase</keyword>
<dbReference type="PANTHER" id="PTHR43142">
    <property type="entry name" value="CARBOXYLIC ESTER HYDROLASE"/>
    <property type="match status" value="1"/>
</dbReference>
<dbReference type="KEGG" id="xeu:XSP_000161"/>
<evidence type="ECO:0000313" key="6">
    <source>
        <dbReference type="EMBL" id="CAD1786134.1"/>
    </source>
</evidence>
<comment type="similarity">
    <text evidence="1 3">Belongs to the type-B carboxylesterase/lipase family.</text>
</comment>
<feature type="signal peptide" evidence="3">
    <location>
        <begin position="1"/>
        <end position="33"/>
    </location>
</feature>
<dbReference type="PANTHER" id="PTHR43142:SF1">
    <property type="entry name" value="CARBOXYLIC ESTER HYDROLASE"/>
    <property type="match status" value="1"/>
</dbReference>
<evidence type="ECO:0000259" key="4">
    <source>
        <dbReference type="Pfam" id="PF00135"/>
    </source>
</evidence>
<name>A0A8E4G2L7_9XANT</name>
<feature type="domain" description="Carboxylesterase type B" evidence="4">
    <location>
        <begin position="46"/>
        <end position="514"/>
    </location>
</feature>
<dbReference type="InterPro" id="IPR019826">
    <property type="entry name" value="Carboxylesterase_B_AS"/>
</dbReference>
<evidence type="ECO:0000313" key="5">
    <source>
        <dbReference type="EMBL" id="CAD0309746.1"/>
    </source>
</evidence>
<dbReference type="InterPro" id="IPR029058">
    <property type="entry name" value="AB_hydrolase_fold"/>
</dbReference>
<evidence type="ECO:0000256" key="3">
    <source>
        <dbReference type="RuleBase" id="RU361235"/>
    </source>
</evidence>
<dbReference type="SUPFAM" id="SSF53474">
    <property type="entry name" value="alpha/beta-Hydrolases"/>
    <property type="match status" value="1"/>
</dbReference>
<dbReference type="InterPro" id="IPR006311">
    <property type="entry name" value="TAT_signal"/>
</dbReference>
<sequence>MTAPSTPDTRRRTLLRGGLLATAAAALPGVAGAAAPPPCDDSAPLARVRGGALRGYRDQDICVFKGIPYGGDTAARRFQAPVLETPWQDVRDAGAYGAAAPQLKASEPTSEDCLFLNVWTPGLRDGGKRPILFYIHGGGYTTGSGSDPLYDGVRLCKRGDVVVVTVNHRLNLFGYLSLAQLGDAGFADSGNAGQLDLIQALQWVRQHAGEFGGDAGNVTVFGQSGGGAKIATLMAMPAARGLFHRAWTMSGQQVTVAGPRAATQRAQLLLDALKLAPGELARIRTLPVAQLLAAAQLRDPSRVENSALYFGPALDARNVPVHPFWPTAPLQSARIPMVIGNTRDETRAFLGNDAKNFALSWDELPARLESQQYVDLLPQVVIAEYRRLYPQYSPSDVFFAATTAGRSWRGAVEEAEARARQGAPTWVYQLDWGSPLDGGKFGAFHTLDIPLVFDTIAQPGARTGDGADAQRMAAQMSQALLAFARSGNPNHRSLPHWTPYSLQRRETLLFDIPSRLEHDPRGGERKLYQQAPFIQRGTF</sequence>
<protein>
    <recommendedName>
        <fullName evidence="3">Carboxylic ester hydrolase</fullName>
        <ecNumber evidence="3">3.1.1.-</ecNumber>
    </recommendedName>
</protein>
<keyword evidence="3" id="KW-0732">Signal</keyword>
<dbReference type="RefSeq" id="WP_180707989.1">
    <property type="nucleotide sequence ID" value="NZ_LR861803.1"/>
</dbReference>
<dbReference type="Pfam" id="PF00135">
    <property type="entry name" value="COesterase"/>
    <property type="match status" value="1"/>
</dbReference>
<dbReference type="Proteomes" id="UP000515493">
    <property type="component" value="Chromosome"/>
</dbReference>
<dbReference type="Gene3D" id="3.40.50.1820">
    <property type="entry name" value="alpha/beta hydrolase"/>
    <property type="match status" value="1"/>
</dbReference>
<organism evidence="5">
    <name type="scientific">Xanthomonas euroxanthea</name>
    <dbReference type="NCBI Taxonomy" id="2259622"/>
    <lineage>
        <taxon>Bacteria</taxon>
        <taxon>Pseudomonadati</taxon>
        <taxon>Pseudomonadota</taxon>
        <taxon>Gammaproteobacteria</taxon>
        <taxon>Lysobacterales</taxon>
        <taxon>Lysobacteraceae</taxon>
        <taxon>Xanthomonas</taxon>
    </lineage>
</organism>
<dbReference type="EC" id="3.1.1.-" evidence="3"/>
<reference evidence="5 7" key="1">
    <citation type="submission" date="2020-07" db="EMBL/GenBank/DDBJ databases">
        <authorList>
            <person name="Teixeira M."/>
        </authorList>
    </citation>
    <scope>NUCLEOTIDE SEQUENCE</scope>
    <source>
        <strain evidence="6">1</strain>
        <strain evidence="5">Xanthomonas sp. CPBF 367</strain>
    </source>
</reference>
<dbReference type="EMBL" id="LR824641">
    <property type="protein sequence ID" value="CAD0309746.1"/>
    <property type="molecule type" value="Genomic_DNA"/>
</dbReference>
<dbReference type="PROSITE" id="PS51318">
    <property type="entry name" value="TAT"/>
    <property type="match status" value="1"/>
</dbReference>
<dbReference type="PROSITE" id="PS00941">
    <property type="entry name" value="CARBOXYLESTERASE_B_2"/>
    <property type="match status" value="1"/>
</dbReference>
<proteinExistence type="inferred from homology"/>
<dbReference type="InterPro" id="IPR019819">
    <property type="entry name" value="Carboxylesterase_B_CS"/>
</dbReference>
<evidence type="ECO:0000256" key="2">
    <source>
        <dbReference type="ARBA" id="ARBA00022801"/>
    </source>
</evidence>
<gene>
    <name evidence="5" type="ORF">XSP_000161</name>
</gene>
<dbReference type="EMBL" id="LR861803">
    <property type="protein sequence ID" value="CAD1786134.1"/>
    <property type="molecule type" value="Genomic_DNA"/>
</dbReference>
<accession>A0A8E4G2L7</accession>
<dbReference type="AlphaFoldDB" id="A0A8E4G2L7"/>
<dbReference type="PROSITE" id="PS00122">
    <property type="entry name" value="CARBOXYLESTERASE_B_1"/>
    <property type="match status" value="1"/>
</dbReference>
<evidence type="ECO:0000313" key="7">
    <source>
        <dbReference type="Proteomes" id="UP000515493"/>
    </source>
</evidence>